<dbReference type="EMBL" id="JAHCDA010000002">
    <property type="protein sequence ID" value="MBS7811218.1"/>
    <property type="molecule type" value="Genomic_DNA"/>
</dbReference>
<dbReference type="Proteomes" id="UP000766336">
    <property type="component" value="Unassembled WGS sequence"/>
</dbReference>
<gene>
    <name evidence="1" type="ORF">KHU32_09735</name>
</gene>
<name>A0ABS5QF86_9PROT</name>
<accession>A0ABS5QF86</accession>
<keyword evidence="2" id="KW-1185">Reference proteome</keyword>
<organism evidence="1 2">
    <name type="scientific">Roseococcus pinisoli</name>
    <dbReference type="NCBI Taxonomy" id="2835040"/>
    <lineage>
        <taxon>Bacteria</taxon>
        <taxon>Pseudomonadati</taxon>
        <taxon>Pseudomonadota</taxon>
        <taxon>Alphaproteobacteria</taxon>
        <taxon>Acetobacterales</taxon>
        <taxon>Roseomonadaceae</taxon>
        <taxon>Roseococcus</taxon>
    </lineage>
</organism>
<evidence type="ECO:0000313" key="2">
    <source>
        <dbReference type="Proteomes" id="UP000766336"/>
    </source>
</evidence>
<comment type="caution">
    <text evidence="1">The sequence shown here is derived from an EMBL/GenBank/DDBJ whole genome shotgun (WGS) entry which is preliminary data.</text>
</comment>
<evidence type="ECO:0000313" key="1">
    <source>
        <dbReference type="EMBL" id="MBS7811218.1"/>
    </source>
</evidence>
<reference evidence="1 2" key="1">
    <citation type="submission" date="2021-05" db="EMBL/GenBank/DDBJ databases">
        <title>Roseococcus sp. XZZS9, whole genome shotgun sequencing project.</title>
        <authorList>
            <person name="Zhao G."/>
            <person name="Shen L."/>
        </authorList>
    </citation>
    <scope>NUCLEOTIDE SEQUENCE [LARGE SCALE GENOMIC DNA]</scope>
    <source>
        <strain evidence="1 2">XZZS9</strain>
    </source>
</reference>
<dbReference type="RefSeq" id="WP_213669907.1">
    <property type="nucleotide sequence ID" value="NZ_JAHCDA010000002.1"/>
</dbReference>
<proteinExistence type="predicted"/>
<sequence length="101" mass="11021">MWSYSFHRFIDRAAYEAAIAALGWGRGAPTHRVALDVVGAIYTDGAVVGEDPDIGEDIQEQIPVPGWHVNAAWRGIEMPPVFADARVYPETPTREFAGVAP</sequence>
<protein>
    <submittedName>
        <fullName evidence="1">Uncharacterized protein</fullName>
    </submittedName>
</protein>